<feature type="non-terminal residue" evidence="2">
    <location>
        <position position="1"/>
    </location>
</feature>
<proteinExistence type="predicted"/>
<feature type="domain" description="TNFR-Cys" evidence="1">
    <location>
        <begin position="11"/>
        <end position="49"/>
    </location>
</feature>
<dbReference type="PANTHER" id="PTHR47388">
    <property type="entry name" value="TUMOR NECROSIS FACTOR RECEPTOR SUPERFAMILY MEMBER 18"/>
    <property type="match status" value="1"/>
</dbReference>
<dbReference type="EMBL" id="KL891033">
    <property type="protein sequence ID" value="KGL78308.1"/>
    <property type="molecule type" value="Genomic_DNA"/>
</dbReference>
<reference evidence="2 3" key="1">
    <citation type="submission" date="2014-06" db="EMBL/GenBank/DDBJ databases">
        <title>Genome evolution of avian class.</title>
        <authorList>
            <person name="Zhang G."/>
            <person name="Li C."/>
        </authorList>
    </citation>
    <scope>NUCLEOTIDE SEQUENCE [LARGE SCALE GENOMIC DNA]</scope>
    <source>
        <strain evidence="2">BGI_N309</strain>
    </source>
</reference>
<evidence type="ECO:0000313" key="3">
    <source>
        <dbReference type="Proteomes" id="UP000053641"/>
    </source>
</evidence>
<dbReference type="GO" id="GO:0009897">
    <property type="term" value="C:external side of plasma membrane"/>
    <property type="evidence" value="ECO:0007669"/>
    <property type="project" value="TreeGrafter"/>
</dbReference>
<protein>
    <submittedName>
        <fullName evidence="2">Tumor necrosis factor receptor superfamily member 18</fullName>
    </submittedName>
</protein>
<dbReference type="Gene3D" id="2.10.50.10">
    <property type="entry name" value="Tumor Necrosis Factor Receptor, subunit A, domain 2"/>
    <property type="match status" value="1"/>
</dbReference>
<dbReference type="InterPro" id="IPR053107">
    <property type="entry name" value="TNFRSF18"/>
</dbReference>
<dbReference type="GO" id="GO:0005031">
    <property type="term" value="F:tumor necrosis factor receptor activity"/>
    <property type="evidence" value="ECO:0007669"/>
    <property type="project" value="InterPro"/>
</dbReference>
<name>A0A099ZBA6_TINGU</name>
<dbReference type="AlphaFoldDB" id="A0A099ZBA6"/>
<dbReference type="InterPro" id="IPR001368">
    <property type="entry name" value="TNFR/NGFR_Cys_rich_reg"/>
</dbReference>
<dbReference type="GO" id="GO:0043066">
    <property type="term" value="P:negative regulation of apoptotic process"/>
    <property type="evidence" value="ECO:0007669"/>
    <property type="project" value="InterPro"/>
</dbReference>
<sequence>CVGTEDEDCKCHPGYSCADRSCLYCKKLPECAEGEELVKLGSIDFTFKCEPCKAGTYSNVKNSWCRSWTDCESSGFLTIKPGNRTHNVVC</sequence>
<keyword evidence="2" id="KW-0675">Receptor</keyword>
<dbReference type="PRINTS" id="PR01968">
    <property type="entry name" value="TNFACTORR18"/>
</dbReference>
<dbReference type="GO" id="GO:0045785">
    <property type="term" value="P:positive regulation of cell adhesion"/>
    <property type="evidence" value="ECO:0007669"/>
    <property type="project" value="TreeGrafter"/>
</dbReference>
<evidence type="ECO:0000313" key="2">
    <source>
        <dbReference type="EMBL" id="KGL78308.1"/>
    </source>
</evidence>
<dbReference type="PANTHER" id="PTHR47388:SF1">
    <property type="entry name" value="TUMOR NECROSIS FACTOR RECEPTOR SUPERFAMILY MEMBER 18"/>
    <property type="match status" value="1"/>
</dbReference>
<dbReference type="Proteomes" id="UP000053641">
    <property type="component" value="Unassembled WGS sequence"/>
</dbReference>
<feature type="domain" description="TNFR-Cys" evidence="1">
    <location>
        <begin position="52"/>
        <end position="90"/>
    </location>
</feature>
<feature type="non-terminal residue" evidence="2">
    <location>
        <position position="90"/>
    </location>
</feature>
<gene>
    <name evidence="2" type="ORF">N309_14445</name>
</gene>
<dbReference type="SMART" id="SM00208">
    <property type="entry name" value="TNFR"/>
    <property type="match status" value="2"/>
</dbReference>
<dbReference type="InterPro" id="IPR022318">
    <property type="entry name" value="TNFR_18"/>
</dbReference>
<dbReference type="STRING" id="94827.A0A099ZBA6"/>
<organism evidence="2 3">
    <name type="scientific">Tinamus guttatus</name>
    <name type="common">White-throated tinamou</name>
    <dbReference type="NCBI Taxonomy" id="94827"/>
    <lineage>
        <taxon>Eukaryota</taxon>
        <taxon>Metazoa</taxon>
        <taxon>Chordata</taxon>
        <taxon>Craniata</taxon>
        <taxon>Vertebrata</taxon>
        <taxon>Euteleostomi</taxon>
        <taxon>Archelosauria</taxon>
        <taxon>Archosauria</taxon>
        <taxon>Dinosauria</taxon>
        <taxon>Saurischia</taxon>
        <taxon>Theropoda</taxon>
        <taxon>Coelurosauria</taxon>
        <taxon>Aves</taxon>
        <taxon>Palaeognathae</taxon>
        <taxon>Tinamiformes</taxon>
        <taxon>Tinamidae</taxon>
        <taxon>Tinamus</taxon>
    </lineage>
</organism>
<accession>A0A099ZBA6</accession>
<dbReference type="SUPFAM" id="SSF57586">
    <property type="entry name" value="TNF receptor-like"/>
    <property type="match status" value="1"/>
</dbReference>
<evidence type="ECO:0000259" key="1">
    <source>
        <dbReference type="SMART" id="SM00208"/>
    </source>
</evidence>
<keyword evidence="3" id="KW-1185">Reference proteome</keyword>